<dbReference type="AlphaFoldDB" id="A0A5C8NYS3"/>
<organism evidence="3 4">
    <name type="scientific">Zeimonas arvi</name>
    <dbReference type="NCBI Taxonomy" id="2498847"/>
    <lineage>
        <taxon>Bacteria</taxon>
        <taxon>Pseudomonadati</taxon>
        <taxon>Pseudomonadota</taxon>
        <taxon>Betaproteobacteria</taxon>
        <taxon>Burkholderiales</taxon>
        <taxon>Burkholderiaceae</taxon>
        <taxon>Zeimonas</taxon>
    </lineage>
</organism>
<proteinExistence type="predicted"/>
<keyword evidence="2" id="KW-0732">Signal</keyword>
<dbReference type="EMBL" id="VDUY01000003">
    <property type="protein sequence ID" value="TXL66296.1"/>
    <property type="molecule type" value="Genomic_DNA"/>
</dbReference>
<dbReference type="OrthoDB" id="9255538at2"/>
<gene>
    <name evidence="3" type="ORF">FHP08_09520</name>
</gene>
<name>A0A5C8NYS3_9BURK</name>
<evidence type="ECO:0000256" key="2">
    <source>
        <dbReference type="SAM" id="SignalP"/>
    </source>
</evidence>
<evidence type="ECO:0008006" key="5">
    <source>
        <dbReference type="Google" id="ProtNLM"/>
    </source>
</evidence>
<keyword evidence="4" id="KW-1185">Reference proteome</keyword>
<dbReference type="Proteomes" id="UP000321548">
    <property type="component" value="Unassembled WGS sequence"/>
</dbReference>
<feature type="chain" id="PRO_5023083415" description="SPOR domain-containing protein" evidence="2">
    <location>
        <begin position="35"/>
        <end position="228"/>
    </location>
</feature>
<feature type="signal peptide" evidence="2">
    <location>
        <begin position="1"/>
        <end position="34"/>
    </location>
</feature>
<evidence type="ECO:0000256" key="1">
    <source>
        <dbReference type="SAM" id="MobiDB-lite"/>
    </source>
</evidence>
<comment type="caution">
    <text evidence="3">The sequence shown here is derived from an EMBL/GenBank/DDBJ whole genome shotgun (WGS) entry which is preliminary data.</text>
</comment>
<accession>A0A5C8NYS3</accession>
<feature type="region of interest" description="Disordered" evidence="1">
    <location>
        <begin position="44"/>
        <end position="80"/>
    </location>
</feature>
<sequence length="228" mass="23572">MGRLDPALLGALMSKLSNVAALCVIAFAALAAQAAPDASNAAGTARSQAATAPGKPGDLPSSRSHAKGRSGATADALAVRWHDGERSREFRIDPARVADFRATLPAGKLAPVRARSDAEKAAPGLPAGVSPVFVDPDAAGQIRALPGGVIVTLKQPPAGNDAAAREDRARRQIADAGIEPLRPIGPDARRWLVASPPGMPALELANRLQESGVFESASPNWWKPRALK</sequence>
<evidence type="ECO:0000313" key="4">
    <source>
        <dbReference type="Proteomes" id="UP000321548"/>
    </source>
</evidence>
<protein>
    <recommendedName>
        <fullName evidence="5">SPOR domain-containing protein</fullName>
    </recommendedName>
</protein>
<reference evidence="3 4" key="1">
    <citation type="submission" date="2019-06" db="EMBL/GenBank/DDBJ databases">
        <title>Quisquiliibacterium sp. nov., isolated from a maize field.</title>
        <authorList>
            <person name="Lin S.-Y."/>
            <person name="Tsai C.-F."/>
            <person name="Young C.-C."/>
        </authorList>
    </citation>
    <scope>NUCLEOTIDE SEQUENCE [LARGE SCALE GENOMIC DNA]</scope>
    <source>
        <strain evidence="3 4">CC-CFT501</strain>
    </source>
</reference>
<evidence type="ECO:0000313" key="3">
    <source>
        <dbReference type="EMBL" id="TXL66296.1"/>
    </source>
</evidence>
<dbReference type="RefSeq" id="WP_147704207.1">
    <property type="nucleotide sequence ID" value="NZ_VDUY01000003.1"/>
</dbReference>